<evidence type="ECO:0000256" key="7">
    <source>
        <dbReference type="ARBA" id="ARBA00023136"/>
    </source>
</evidence>
<keyword evidence="12" id="KW-1185">Reference proteome</keyword>
<dbReference type="GO" id="GO:0015297">
    <property type="term" value="F:antiporter activity"/>
    <property type="evidence" value="ECO:0007669"/>
    <property type="project" value="UniProtKB-KW"/>
</dbReference>
<evidence type="ECO:0000313" key="12">
    <source>
        <dbReference type="Proteomes" id="UP000005753"/>
    </source>
</evidence>
<keyword evidence="4" id="KW-1003">Cell membrane</keyword>
<feature type="transmembrane region" description="Helical" evidence="9">
    <location>
        <begin position="239"/>
        <end position="256"/>
    </location>
</feature>
<dbReference type="InterPro" id="IPR052180">
    <property type="entry name" value="NhaC_Na-H+_Antiporter"/>
</dbReference>
<dbReference type="PANTHER" id="PTHR33451:SF5">
    <property type="entry name" value="NA+_H+ ANTIPORTER"/>
    <property type="match status" value="1"/>
</dbReference>
<proteinExistence type="inferred from homology"/>
<dbReference type="GO" id="GO:0005886">
    <property type="term" value="C:plasma membrane"/>
    <property type="evidence" value="ECO:0007669"/>
    <property type="project" value="UniProtKB-SubCell"/>
</dbReference>
<dbReference type="AlphaFoldDB" id="I5ATM5"/>
<dbReference type="HOGENOM" id="CLU_043525_0_0_9"/>
<evidence type="ECO:0000259" key="10">
    <source>
        <dbReference type="Pfam" id="PF03553"/>
    </source>
</evidence>
<dbReference type="PANTHER" id="PTHR33451">
    <property type="entry name" value="MALATE-2H(+)/NA(+)-LACTATE ANTIPORTER"/>
    <property type="match status" value="1"/>
</dbReference>
<evidence type="ECO:0000256" key="3">
    <source>
        <dbReference type="ARBA" id="ARBA00022449"/>
    </source>
</evidence>
<gene>
    <name evidence="11" type="ORF">EubceDRAFT1_1336</name>
</gene>
<feature type="transmembrane region" description="Helical" evidence="9">
    <location>
        <begin position="331"/>
        <end position="356"/>
    </location>
</feature>
<feature type="transmembrane region" description="Helical" evidence="9">
    <location>
        <begin position="449"/>
        <end position="466"/>
    </location>
</feature>
<keyword evidence="6 9" id="KW-1133">Transmembrane helix</keyword>
<dbReference type="EMBL" id="CM001487">
    <property type="protein sequence ID" value="EIM57148.1"/>
    <property type="molecule type" value="Genomic_DNA"/>
</dbReference>
<dbReference type="Pfam" id="PF03553">
    <property type="entry name" value="Na_H_antiporter"/>
    <property type="match status" value="2"/>
</dbReference>
<evidence type="ECO:0000313" key="11">
    <source>
        <dbReference type="EMBL" id="EIM57148.1"/>
    </source>
</evidence>
<reference evidence="11 12" key="2">
    <citation type="submission" date="2012-02" db="EMBL/GenBank/DDBJ databases">
        <title>Improved High-Quality Draft sequence of Eubacterium cellulosolvens 6.</title>
        <authorList>
            <consortium name="US DOE Joint Genome Institute"/>
            <person name="Lucas S."/>
            <person name="Han J."/>
            <person name="Lapidus A."/>
            <person name="Cheng J.-F."/>
            <person name="Goodwin L."/>
            <person name="Pitluck S."/>
            <person name="Peters L."/>
            <person name="Mikhailova N."/>
            <person name="Gu W."/>
            <person name="Detter J.C."/>
            <person name="Han C."/>
            <person name="Tapia R."/>
            <person name="Land M."/>
            <person name="Hauser L."/>
            <person name="Kyrpides N."/>
            <person name="Ivanova N."/>
            <person name="Pagani I."/>
            <person name="Johnson E."/>
            <person name="Mukhopadhyay B."/>
            <person name="Anderson I."/>
            <person name="Woyke T."/>
        </authorList>
    </citation>
    <scope>NUCLEOTIDE SEQUENCE [LARGE SCALE GENOMIC DNA]</scope>
    <source>
        <strain evidence="11 12">6</strain>
    </source>
</reference>
<dbReference type="eggNOG" id="COG1757">
    <property type="taxonomic scope" value="Bacteria"/>
</dbReference>
<feature type="domain" description="Na+/H+ antiporter NhaC-like C-terminal" evidence="10">
    <location>
        <begin position="46"/>
        <end position="255"/>
    </location>
</feature>
<dbReference type="Proteomes" id="UP000005753">
    <property type="component" value="Chromosome"/>
</dbReference>
<evidence type="ECO:0000256" key="8">
    <source>
        <dbReference type="ARBA" id="ARBA00038435"/>
    </source>
</evidence>
<evidence type="ECO:0000256" key="1">
    <source>
        <dbReference type="ARBA" id="ARBA00004651"/>
    </source>
</evidence>
<dbReference type="InterPro" id="IPR018461">
    <property type="entry name" value="Na/H_Antiport_NhaC-like_C"/>
</dbReference>
<keyword evidence="2" id="KW-0813">Transport</keyword>
<feature type="transmembrane region" description="Helical" evidence="9">
    <location>
        <begin position="158"/>
        <end position="186"/>
    </location>
</feature>
<feature type="transmembrane region" description="Helical" evidence="9">
    <location>
        <begin position="115"/>
        <end position="138"/>
    </location>
</feature>
<reference evidence="11 12" key="1">
    <citation type="submission" date="2010-08" db="EMBL/GenBank/DDBJ databases">
        <authorList>
            <consortium name="US DOE Joint Genome Institute (JGI-PGF)"/>
            <person name="Lucas S."/>
            <person name="Copeland A."/>
            <person name="Lapidus A."/>
            <person name="Cheng J.-F."/>
            <person name="Bruce D."/>
            <person name="Goodwin L."/>
            <person name="Pitluck S."/>
            <person name="Land M.L."/>
            <person name="Hauser L."/>
            <person name="Chang Y.-J."/>
            <person name="Anderson I.J."/>
            <person name="Johnson E."/>
            <person name="Mulhopadhyay B."/>
            <person name="Kyrpides N."/>
            <person name="Woyke T.J."/>
        </authorList>
    </citation>
    <scope>NUCLEOTIDE SEQUENCE [LARGE SCALE GENOMIC DNA]</scope>
    <source>
        <strain evidence="11 12">6</strain>
    </source>
</reference>
<evidence type="ECO:0000256" key="2">
    <source>
        <dbReference type="ARBA" id="ARBA00022448"/>
    </source>
</evidence>
<evidence type="ECO:0000256" key="6">
    <source>
        <dbReference type="ARBA" id="ARBA00022989"/>
    </source>
</evidence>
<organism evidence="11 12">
    <name type="scientific">Eubacterium cellulosolvens (strain ATCC 43171 / JCM 9499 / 6)</name>
    <name type="common">Cillobacterium cellulosolvens</name>
    <dbReference type="NCBI Taxonomy" id="633697"/>
    <lineage>
        <taxon>Bacteria</taxon>
        <taxon>Bacillati</taxon>
        <taxon>Bacillota</taxon>
        <taxon>Clostridia</taxon>
        <taxon>Eubacteriales</taxon>
        <taxon>Eubacteriaceae</taxon>
        <taxon>Eubacterium</taxon>
    </lineage>
</organism>
<keyword evidence="3" id="KW-0050">Antiport</keyword>
<feature type="transmembrane region" description="Helical" evidence="9">
    <location>
        <begin position="368"/>
        <end position="395"/>
    </location>
</feature>
<keyword evidence="5 9" id="KW-0812">Transmembrane</keyword>
<evidence type="ECO:0000256" key="5">
    <source>
        <dbReference type="ARBA" id="ARBA00022692"/>
    </source>
</evidence>
<accession>I5ATM5</accession>
<feature type="transmembrane region" description="Helical" evidence="9">
    <location>
        <begin position="42"/>
        <end position="62"/>
    </location>
</feature>
<evidence type="ECO:0000256" key="9">
    <source>
        <dbReference type="SAM" id="Phobius"/>
    </source>
</evidence>
<protein>
    <submittedName>
        <fullName evidence="11">Na+/H+ antiporter</fullName>
    </submittedName>
</protein>
<comment type="similarity">
    <text evidence="8">Belongs to the NhaC Na(+)/H(+) (TC 2.A.35) antiporter family.</text>
</comment>
<feature type="transmembrane region" description="Helical" evidence="9">
    <location>
        <begin position="268"/>
        <end position="291"/>
    </location>
</feature>
<feature type="domain" description="Na+/H+ antiporter NhaC-like C-terminal" evidence="10">
    <location>
        <begin position="293"/>
        <end position="462"/>
    </location>
</feature>
<evidence type="ECO:0000256" key="4">
    <source>
        <dbReference type="ARBA" id="ARBA00022475"/>
    </source>
</evidence>
<sequence>MRDKDSLDEGCEKPVVPEKMTVLEVFTEDDRKRQETTPAPNAKALLPIGVFLVLYLGFGIYYTYVSPVAEHMGFYVMSVVVAFGFALMVAFLQNRSLKFEDKIHICALGIGDDNITVMLLIFLMAGAFSGIAKAAGGVESTSHLLLNIIPGRFSVPGLFVIACLISMSMGTSVGTITVLVPIAAAVANTAGFDLALCVGTVVGGAMFGDNLSFISDTTIAATKTQGVEMKDKFRTNLKIALPAAAITLVILIVFALQGGEAVLGHYDYSYWLALPYFIVLVMALFGINVFLVLGAGMALFLASGMIVGSLSFANAFAAMGEGTTGMFETMIVTILVSAISALIEVYGGFESILAFIRRHFHGRRGGMFGIGFLTAMMDIATANNTVAIVVAAPIAKTISAEYDIEPRKTASLLDTCSCVFQGIIPYGAQLLIAANLAGIGSVSIMKCLYYPYLLLVFVVLSILPEGKRQNKPYGK</sequence>
<keyword evidence="7 9" id="KW-0472">Membrane</keyword>
<feature type="transmembrane region" description="Helical" evidence="9">
    <location>
        <begin position="298"/>
        <end position="319"/>
    </location>
</feature>
<feature type="transmembrane region" description="Helical" evidence="9">
    <location>
        <begin position="74"/>
        <end position="94"/>
    </location>
</feature>
<name>I5ATM5_EUBC6</name>
<comment type="subcellular location">
    <subcellularLocation>
        <location evidence="1">Cell membrane</location>
        <topology evidence="1">Multi-pass membrane protein</topology>
    </subcellularLocation>
</comment>